<dbReference type="KEGG" id="sdyn:Mal52_26700"/>
<feature type="transmembrane region" description="Helical" evidence="1">
    <location>
        <begin position="32"/>
        <end position="49"/>
    </location>
</feature>
<keyword evidence="1" id="KW-1133">Transmembrane helix</keyword>
<protein>
    <submittedName>
        <fullName evidence="2">Uncharacterized protein</fullName>
    </submittedName>
</protein>
<proteinExistence type="predicted"/>
<dbReference type="AlphaFoldDB" id="A0A517ZNY2"/>
<organism evidence="2 3">
    <name type="scientific">Symmachiella dynata</name>
    <dbReference type="NCBI Taxonomy" id="2527995"/>
    <lineage>
        <taxon>Bacteria</taxon>
        <taxon>Pseudomonadati</taxon>
        <taxon>Planctomycetota</taxon>
        <taxon>Planctomycetia</taxon>
        <taxon>Planctomycetales</taxon>
        <taxon>Planctomycetaceae</taxon>
        <taxon>Symmachiella</taxon>
    </lineage>
</organism>
<dbReference type="EMBL" id="CP036276">
    <property type="protein sequence ID" value="QDU44192.1"/>
    <property type="molecule type" value="Genomic_DNA"/>
</dbReference>
<evidence type="ECO:0000313" key="2">
    <source>
        <dbReference type="EMBL" id="QDU44192.1"/>
    </source>
</evidence>
<dbReference type="Proteomes" id="UP000319383">
    <property type="component" value="Chromosome"/>
</dbReference>
<name>A0A517ZNY2_9PLAN</name>
<keyword evidence="3" id="KW-1185">Reference proteome</keyword>
<gene>
    <name evidence="2" type="ORF">Mal52_26700</name>
</gene>
<reference evidence="2 3" key="1">
    <citation type="submission" date="2019-02" db="EMBL/GenBank/DDBJ databases">
        <title>Deep-cultivation of Planctomycetes and their phenomic and genomic characterization uncovers novel biology.</title>
        <authorList>
            <person name="Wiegand S."/>
            <person name="Jogler M."/>
            <person name="Boedeker C."/>
            <person name="Pinto D."/>
            <person name="Vollmers J."/>
            <person name="Rivas-Marin E."/>
            <person name="Kohn T."/>
            <person name="Peeters S.H."/>
            <person name="Heuer A."/>
            <person name="Rast P."/>
            <person name="Oberbeckmann S."/>
            <person name="Bunk B."/>
            <person name="Jeske O."/>
            <person name="Meyerdierks A."/>
            <person name="Storesund J.E."/>
            <person name="Kallscheuer N."/>
            <person name="Luecker S."/>
            <person name="Lage O.M."/>
            <person name="Pohl T."/>
            <person name="Merkel B.J."/>
            <person name="Hornburger P."/>
            <person name="Mueller R.-W."/>
            <person name="Bruemmer F."/>
            <person name="Labrenz M."/>
            <person name="Spormann A.M."/>
            <person name="Op den Camp H."/>
            <person name="Overmann J."/>
            <person name="Amann R."/>
            <person name="Jetten M.S.M."/>
            <person name="Mascher T."/>
            <person name="Medema M.H."/>
            <person name="Devos D.P."/>
            <person name="Kaster A.-K."/>
            <person name="Ovreas L."/>
            <person name="Rohde M."/>
            <person name="Galperin M.Y."/>
            <person name="Jogler C."/>
        </authorList>
    </citation>
    <scope>NUCLEOTIDE SEQUENCE [LARGE SCALE GENOMIC DNA]</scope>
    <source>
        <strain evidence="2 3">Mal52</strain>
    </source>
</reference>
<evidence type="ECO:0000256" key="1">
    <source>
        <dbReference type="SAM" id="Phobius"/>
    </source>
</evidence>
<keyword evidence="1" id="KW-0812">Transmembrane</keyword>
<keyword evidence="1" id="KW-0472">Membrane</keyword>
<evidence type="ECO:0000313" key="3">
    <source>
        <dbReference type="Proteomes" id="UP000319383"/>
    </source>
</evidence>
<sequence>MRCAALFVTALLLCGITVVGFAFENSAVLAAISAWVVLAGTAGIITVLWKQRPKPVPVKARKRQDVPRRVW</sequence>
<accession>A0A517ZNY2</accession>